<feature type="compositionally biased region" description="Polar residues" evidence="1">
    <location>
        <begin position="341"/>
        <end position="353"/>
    </location>
</feature>
<proteinExistence type="predicted"/>
<feature type="compositionally biased region" description="Basic and acidic residues" evidence="1">
    <location>
        <begin position="145"/>
        <end position="162"/>
    </location>
</feature>
<gene>
    <name evidence="3" type="ORF">Cboi02_000346900</name>
</gene>
<dbReference type="AlphaFoldDB" id="A0A9W6WIL6"/>
<organism evidence="3 4">
    <name type="scientific">Candida boidinii</name>
    <name type="common">Yeast</name>
    <dbReference type="NCBI Taxonomy" id="5477"/>
    <lineage>
        <taxon>Eukaryota</taxon>
        <taxon>Fungi</taxon>
        <taxon>Dikarya</taxon>
        <taxon>Ascomycota</taxon>
        <taxon>Saccharomycotina</taxon>
        <taxon>Pichiomycetes</taxon>
        <taxon>Pichiales</taxon>
        <taxon>Pichiaceae</taxon>
        <taxon>Ogataea</taxon>
        <taxon>Ogataea/Candida clade</taxon>
    </lineage>
</organism>
<feature type="domain" description="PIN" evidence="2">
    <location>
        <begin position="30"/>
        <end position="75"/>
    </location>
</feature>
<dbReference type="Pfam" id="PF13638">
    <property type="entry name" value="PIN_4"/>
    <property type="match status" value="1"/>
</dbReference>
<dbReference type="Gene3D" id="3.40.50.1010">
    <property type="entry name" value="5'-nuclease"/>
    <property type="match status" value="1"/>
</dbReference>
<evidence type="ECO:0000256" key="1">
    <source>
        <dbReference type="SAM" id="MobiDB-lite"/>
    </source>
</evidence>
<reference evidence="3" key="1">
    <citation type="submission" date="2023-04" db="EMBL/GenBank/DDBJ databases">
        <title>Candida boidinii NBRC 10035.</title>
        <authorList>
            <person name="Ichikawa N."/>
            <person name="Sato H."/>
            <person name="Tonouchi N."/>
        </authorList>
    </citation>
    <scope>NUCLEOTIDE SEQUENCE</scope>
    <source>
        <strain evidence="3">NBRC 10035</strain>
    </source>
</reference>
<accession>A0A9W6WIL6</accession>
<evidence type="ECO:0000313" key="4">
    <source>
        <dbReference type="Proteomes" id="UP001165120"/>
    </source>
</evidence>
<name>A0A9W6WIL6_CANBO</name>
<feature type="compositionally biased region" description="Polar residues" evidence="1">
    <location>
        <begin position="122"/>
        <end position="131"/>
    </location>
</feature>
<protein>
    <submittedName>
        <fullName evidence="3">Unnamed protein product</fullName>
    </submittedName>
</protein>
<keyword evidence="4" id="KW-1185">Reference proteome</keyword>
<comment type="caution">
    <text evidence="3">The sequence shown here is derived from an EMBL/GenBank/DDBJ whole genome shotgun (WGS) entry which is preliminary data.</text>
</comment>
<evidence type="ECO:0000313" key="3">
    <source>
        <dbReference type="EMBL" id="GME72092.1"/>
    </source>
</evidence>
<dbReference type="EMBL" id="BSXN01001201">
    <property type="protein sequence ID" value="GME72092.1"/>
    <property type="molecule type" value="Genomic_DNA"/>
</dbReference>
<dbReference type="InterPro" id="IPR002716">
    <property type="entry name" value="PIN_dom"/>
</dbReference>
<feature type="region of interest" description="Disordered" evidence="1">
    <location>
        <begin position="335"/>
        <end position="386"/>
    </location>
</feature>
<sequence length="432" mass="49378">MINKRTYNFIVTPSAFVGGIGNIKQWYNDYDCNFFIPAYTLKELDFLKKGVSLIATNARESIRFIDKEMSLDEFDFQKNGSLISNGIVDAHSYSHYKNEFENRGDGEHLYGDDDDSDRDSLNGFSDNGSNFSHDDINDENGSDFAETHQNKTDNSKQIDKRSVPLSEFILETPDEEGPDWKHANGYRRRTPLVSEFPSKASNIGALGGPKYNKSGFNQNNQKSDTFKLRNNKVTGATGEGEAYHLTNGNVESLYQNDDSNDDRAFVPRRLKLLIRSCLQKRFVENKNLKDPIQWFAICEDSETYIWLKCYGIEVVNLNEVQSIFDRASGNKGNRLFEVERNTNNNKKTASGGKNETGKKIRNKRVQRKSNVSDSDSNQDTDDNSFNKYKNMEKINQSLNNKIQKPIDSKSIYKERFDSMSYAPRGKGELWTP</sequence>
<dbReference type="Proteomes" id="UP001165120">
    <property type="component" value="Unassembled WGS sequence"/>
</dbReference>
<feature type="region of interest" description="Disordered" evidence="1">
    <location>
        <begin position="104"/>
        <end position="163"/>
    </location>
</feature>
<evidence type="ECO:0000259" key="2">
    <source>
        <dbReference type="Pfam" id="PF13638"/>
    </source>
</evidence>